<sequence length="83" mass="9264">MLFTLSVDLVKVGLQNLTQIPRTECIFGIMHGGIVRITVIRRDLSKATTADHRDSDILITVILNIGRYVLDFVACSVDYVDIT</sequence>
<evidence type="ECO:0000313" key="2">
    <source>
        <dbReference type="Proteomes" id="UP000265520"/>
    </source>
</evidence>
<accession>A0A392TDJ4</accession>
<dbReference type="AlphaFoldDB" id="A0A392TDJ4"/>
<feature type="non-terminal residue" evidence="1">
    <location>
        <position position="83"/>
    </location>
</feature>
<comment type="caution">
    <text evidence="1">The sequence shown here is derived from an EMBL/GenBank/DDBJ whole genome shotgun (WGS) entry which is preliminary data.</text>
</comment>
<evidence type="ECO:0000313" key="1">
    <source>
        <dbReference type="EMBL" id="MCI58176.1"/>
    </source>
</evidence>
<reference evidence="1 2" key="1">
    <citation type="journal article" date="2018" name="Front. Plant Sci.">
        <title>Red Clover (Trifolium pratense) and Zigzag Clover (T. medium) - A Picture of Genomic Similarities and Differences.</title>
        <authorList>
            <person name="Dluhosova J."/>
            <person name="Istvanek J."/>
            <person name="Nedelnik J."/>
            <person name="Repkova J."/>
        </authorList>
    </citation>
    <scope>NUCLEOTIDE SEQUENCE [LARGE SCALE GENOMIC DNA]</scope>
    <source>
        <strain evidence="2">cv. 10/8</strain>
        <tissue evidence="1">Leaf</tissue>
    </source>
</reference>
<organism evidence="1 2">
    <name type="scientific">Trifolium medium</name>
    <dbReference type="NCBI Taxonomy" id="97028"/>
    <lineage>
        <taxon>Eukaryota</taxon>
        <taxon>Viridiplantae</taxon>
        <taxon>Streptophyta</taxon>
        <taxon>Embryophyta</taxon>
        <taxon>Tracheophyta</taxon>
        <taxon>Spermatophyta</taxon>
        <taxon>Magnoliopsida</taxon>
        <taxon>eudicotyledons</taxon>
        <taxon>Gunneridae</taxon>
        <taxon>Pentapetalae</taxon>
        <taxon>rosids</taxon>
        <taxon>fabids</taxon>
        <taxon>Fabales</taxon>
        <taxon>Fabaceae</taxon>
        <taxon>Papilionoideae</taxon>
        <taxon>50 kb inversion clade</taxon>
        <taxon>NPAAA clade</taxon>
        <taxon>Hologalegina</taxon>
        <taxon>IRL clade</taxon>
        <taxon>Trifolieae</taxon>
        <taxon>Trifolium</taxon>
    </lineage>
</organism>
<dbReference type="Proteomes" id="UP000265520">
    <property type="component" value="Unassembled WGS sequence"/>
</dbReference>
<proteinExistence type="predicted"/>
<dbReference type="EMBL" id="LXQA010541828">
    <property type="protein sequence ID" value="MCI58176.1"/>
    <property type="molecule type" value="Genomic_DNA"/>
</dbReference>
<name>A0A392TDJ4_9FABA</name>
<keyword evidence="2" id="KW-1185">Reference proteome</keyword>
<protein>
    <submittedName>
        <fullName evidence="1">Uncharacterized protein</fullName>
    </submittedName>
</protein>